<keyword evidence="8" id="KW-0902">Two-component regulatory system</keyword>
<keyword evidence="4" id="KW-0808">Transferase</keyword>
<evidence type="ECO:0000256" key="5">
    <source>
        <dbReference type="ARBA" id="ARBA00022741"/>
    </source>
</evidence>
<keyword evidence="3" id="KW-0597">Phosphoprotein</keyword>
<feature type="transmembrane region" description="Helical" evidence="9">
    <location>
        <begin position="62"/>
        <end position="80"/>
    </location>
</feature>
<dbReference type="InterPro" id="IPR036097">
    <property type="entry name" value="HisK_dim/P_sf"/>
</dbReference>
<evidence type="ECO:0000256" key="8">
    <source>
        <dbReference type="ARBA" id="ARBA00023012"/>
    </source>
</evidence>
<dbReference type="PANTHER" id="PTHR43065">
    <property type="entry name" value="SENSOR HISTIDINE KINASE"/>
    <property type="match status" value="1"/>
</dbReference>
<evidence type="ECO:0000256" key="4">
    <source>
        <dbReference type="ARBA" id="ARBA00022679"/>
    </source>
</evidence>
<accession>A0ABU9K463</accession>
<feature type="transmembrane region" description="Helical" evidence="9">
    <location>
        <begin position="86"/>
        <end position="103"/>
    </location>
</feature>
<keyword evidence="12" id="KW-1185">Reference proteome</keyword>
<keyword evidence="9" id="KW-1133">Transmembrane helix</keyword>
<dbReference type="Gene3D" id="3.30.565.10">
    <property type="entry name" value="Histidine kinase-like ATPase, C-terminal domain"/>
    <property type="match status" value="1"/>
</dbReference>
<dbReference type="Pfam" id="PF02518">
    <property type="entry name" value="HATPase_c"/>
    <property type="match status" value="1"/>
</dbReference>
<evidence type="ECO:0000256" key="2">
    <source>
        <dbReference type="ARBA" id="ARBA00012438"/>
    </source>
</evidence>
<organism evidence="11 12">
    <name type="scientific">Rossellomorea oryzaecorticis</name>
    <dbReference type="NCBI Taxonomy" id="1396505"/>
    <lineage>
        <taxon>Bacteria</taxon>
        <taxon>Bacillati</taxon>
        <taxon>Bacillota</taxon>
        <taxon>Bacilli</taxon>
        <taxon>Bacillales</taxon>
        <taxon>Bacillaceae</taxon>
        <taxon>Rossellomorea</taxon>
    </lineage>
</organism>
<dbReference type="PRINTS" id="PR00344">
    <property type="entry name" value="BCTRLSENSOR"/>
</dbReference>
<dbReference type="CDD" id="cd00082">
    <property type="entry name" value="HisKA"/>
    <property type="match status" value="1"/>
</dbReference>
<evidence type="ECO:0000256" key="1">
    <source>
        <dbReference type="ARBA" id="ARBA00000085"/>
    </source>
</evidence>
<gene>
    <name evidence="11" type="ORF">AAEO50_01075</name>
</gene>
<keyword evidence="6 11" id="KW-0418">Kinase</keyword>
<feature type="transmembrane region" description="Helical" evidence="9">
    <location>
        <begin position="36"/>
        <end position="55"/>
    </location>
</feature>
<protein>
    <recommendedName>
        <fullName evidence="2">histidine kinase</fullName>
        <ecNumber evidence="2">2.7.13.3</ecNumber>
    </recommendedName>
</protein>
<evidence type="ECO:0000313" key="11">
    <source>
        <dbReference type="EMBL" id="MEL3970856.1"/>
    </source>
</evidence>
<feature type="domain" description="Histidine kinase" evidence="10">
    <location>
        <begin position="192"/>
        <end position="398"/>
    </location>
</feature>
<dbReference type="SUPFAM" id="SSF47384">
    <property type="entry name" value="Homodimeric domain of signal transducing histidine kinase"/>
    <property type="match status" value="1"/>
</dbReference>
<evidence type="ECO:0000256" key="6">
    <source>
        <dbReference type="ARBA" id="ARBA00022777"/>
    </source>
</evidence>
<comment type="catalytic activity">
    <reaction evidence="1">
        <text>ATP + protein L-histidine = ADP + protein N-phospho-L-histidine.</text>
        <dbReference type="EC" id="2.7.13.3"/>
    </reaction>
</comment>
<reference evidence="11 12" key="1">
    <citation type="submission" date="2024-04" db="EMBL/GenBank/DDBJ databases">
        <title>Bacillus oryzaecorticis sp. nov., a moderately halophilic bacterium isolated from rice husks.</title>
        <authorList>
            <person name="Zhu H.-S."/>
        </authorList>
    </citation>
    <scope>NUCLEOTIDE SEQUENCE [LARGE SCALE GENOMIC DNA]</scope>
    <source>
        <strain evidence="11 12">ZC255</strain>
    </source>
</reference>
<dbReference type="InterPro" id="IPR005467">
    <property type="entry name" value="His_kinase_dom"/>
</dbReference>
<dbReference type="EC" id="2.7.13.3" evidence="2"/>
<dbReference type="InterPro" id="IPR004358">
    <property type="entry name" value="Sig_transdc_His_kin-like_C"/>
</dbReference>
<dbReference type="SMART" id="SM00387">
    <property type="entry name" value="HATPase_c"/>
    <property type="match status" value="1"/>
</dbReference>
<sequence length="398" mass="45282">MREFQNEIQKRNYYIIVSGIIVLMVMGVVVDNPFNVRFIIHGAIVVIVSACLLLYPQYETPWIRYTTVIASTGYFYSLFYFYPETWSGFVLLCFVPALSILFFDKWLFYFSLVLNALFIGAAFIYIGIVDKGQAYLYIYKDIAGNVVNFIASQVILYFIFYLSNVRIQKQRMYYEQVQQAERLKTTGQMAAAVAHEIRNPLTVVKGFLQYYEEDPEVNKSFKRNLSLMIDELHTAEHVISQFLSIAKPDQEKTLDCVDIQVVLNDVTELLKMYGLSNDNCIVLSVEEGCSVNANSIELKQLFVNLIKNAIEASPHSEAVIVKAQKYKGEVIITVTDHGKGMTINEVKSLGTPFYSLKSKGTGLGLMICYNIVEKFSGTIEFESEKEIGTTVTVRFLLV</sequence>
<dbReference type="Proteomes" id="UP001389717">
    <property type="component" value="Unassembled WGS sequence"/>
</dbReference>
<keyword evidence="5" id="KW-0547">Nucleotide-binding</keyword>
<dbReference type="InterPro" id="IPR003661">
    <property type="entry name" value="HisK_dim/P_dom"/>
</dbReference>
<dbReference type="Gene3D" id="1.10.287.130">
    <property type="match status" value="1"/>
</dbReference>
<evidence type="ECO:0000313" key="12">
    <source>
        <dbReference type="Proteomes" id="UP001389717"/>
    </source>
</evidence>
<dbReference type="SUPFAM" id="SSF55874">
    <property type="entry name" value="ATPase domain of HSP90 chaperone/DNA topoisomerase II/histidine kinase"/>
    <property type="match status" value="1"/>
</dbReference>
<keyword evidence="9" id="KW-0472">Membrane</keyword>
<keyword evidence="7" id="KW-0067">ATP-binding</keyword>
<dbReference type="GO" id="GO:0016301">
    <property type="term" value="F:kinase activity"/>
    <property type="evidence" value="ECO:0007669"/>
    <property type="project" value="UniProtKB-KW"/>
</dbReference>
<evidence type="ECO:0000256" key="3">
    <source>
        <dbReference type="ARBA" id="ARBA00022553"/>
    </source>
</evidence>
<dbReference type="PANTHER" id="PTHR43065:SF46">
    <property type="entry name" value="C4-DICARBOXYLATE TRANSPORT SENSOR PROTEIN DCTB"/>
    <property type="match status" value="1"/>
</dbReference>
<dbReference type="Pfam" id="PF00512">
    <property type="entry name" value="HisKA"/>
    <property type="match status" value="1"/>
</dbReference>
<name>A0ABU9K463_9BACI</name>
<feature type="transmembrane region" description="Helical" evidence="9">
    <location>
        <begin position="142"/>
        <end position="162"/>
    </location>
</feature>
<proteinExistence type="predicted"/>
<keyword evidence="9" id="KW-0812">Transmembrane</keyword>
<evidence type="ECO:0000256" key="9">
    <source>
        <dbReference type="SAM" id="Phobius"/>
    </source>
</evidence>
<dbReference type="SMART" id="SM00388">
    <property type="entry name" value="HisKA"/>
    <property type="match status" value="1"/>
</dbReference>
<evidence type="ECO:0000256" key="7">
    <source>
        <dbReference type="ARBA" id="ARBA00022840"/>
    </source>
</evidence>
<dbReference type="InterPro" id="IPR036890">
    <property type="entry name" value="HATPase_C_sf"/>
</dbReference>
<feature type="transmembrane region" description="Helical" evidence="9">
    <location>
        <begin position="12"/>
        <end position="30"/>
    </location>
</feature>
<dbReference type="CDD" id="cd00075">
    <property type="entry name" value="HATPase"/>
    <property type="match status" value="1"/>
</dbReference>
<dbReference type="EMBL" id="JBBYAF010000002">
    <property type="protein sequence ID" value="MEL3970856.1"/>
    <property type="molecule type" value="Genomic_DNA"/>
</dbReference>
<dbReference type="PROSITE" id="PS50109">
    <property type="entry name" value="HIS_KIN"/>
    <property type="match status" value="1"/>
</dbReference>
<feature type="transmembrane region" description="Helical" evidence="9">
    <location>
        <begin position="110"/>
        <end position="130"/>
    </location>
</feature>
<dbReference type="InterPro" id="IPR003594">
    <property type="entry name" value="HATPase_dom"/>
</dbReference>
<dbReference type="RefSeq" id="WP_341979490.1">
    <property type="nucleotide sequence ID" value="NZ_JBBYAF010000002.1"/>
</dbReference>
<comment type="caution">
    <text evidence="11">The sequence shown here is derived from an EMBL/GenBank/DDBJ whole genome shotgun (WGS) entry which is preliminary data.</text>
</comment>
<evidence type="ECO:0000259" key="10">
    <source>
        <dbReference type="PROSITE" id="PS50109"/>
    </source>
</evidence>